<dbReference type="EMBL" id="BHXQ01000006">
    <property type="protein sequence ID" value="GCC53030.1"/>
    <property type="molecule type" value="Genomic_DNA"/>
</dbReference>
<dbReference type="OrthoDB" id="9805017at2"/>
<gene>
    <name evidence="3" type="ORF">SanaruYs_32710</name>
</gene>
<dbReference type="InterPro" id="IPR013517">
    <property type="entry name" value="FG-GAP"/>
</dbReference>
<protein>
    <submittedName>
        <fullName evidence="3">Uncharacterized protein</fullName>
    </submittedName>
</protein>
<evidence type="ECO:0000313" key="3">
    <source>
        <dbReference type="EMBL" id="GCC53030.1"/>
    </source>
</evidence>
<dbReference type="SUPFAM" id="SSF69318">
    <property type="entry name" value="Integrin alpha N-terminal domain"/>
    <property type="match status" value="2"/>
</dbReference>
<dbReference type="Pfam" id="PF13585">
    <property type="entry name" value="CHU_C"/>
    <property type="match status" value="1"/>
</dbReference>
<sequence length="4778" mass="500818">MTMINRRSSEQKDQQSSLKLIFTFLLFFTLNFAQAQVAEVLCNNGKDDDGDGIADCADGDCQFVATIERGCNCYDGIDNDGDGKIDQADPECATYYGLTFVGDGSSCAIVPPGANTPFVGLGLPVTSQQNTADTQSKVAVGDVDGDGIPDAIITSKWNSEVRVVATTNGQADGTAAGFVKADYNLSGKKNDFKDIGCGTADRLLFEHEVLIADIDKDGIGEIFTVVSNRAGNPESPPTCFFLYGFKYAPDNLVPIAGYPVFAGTNRPGIFGIADMDGDGKAEVYFRDRIFAAENGKLLASAGGKLMSNTADWDVNVPSAPVAVDIKSAGADGGVMELVTGPRIYKIPNLTNRTPAAPASLTLWRDMNTIAFDANGDGANDQYFVKLMNDPAEYGIDTHSGASVADIDKDGFVDVVMTGALNSSVGRTTVFYWNVQKNTISTTMTPNSTELGILPADTDNFNNYANGWIWGAGRVNIGDANGDGKLDLTFIAGSQLYCVTTDGAGTGLQTLWTQNQKAVTGSIPLGYRTINDSRSGVLTVTIYDFDNDGSPEMVYRDSQELAVVDGPTGTTKLWSAICQSHTYTEGPVIADVNGDGATDICVTCFTSNAFNINAGIQQQALGQVRLFFSNGNAWIPTRKVWNQPGYQVVNVNDDLTLPFPQLDPALVFGTGTCPNGVPGPQTPFNVFLNQVPFLSSDGCPVFPLPDLGFFGDTPDPNCTADPSLPGCDTDGDGVYTPAVEVIPPICGDLNIRVRFNIENSGYLPITANVPVSFFSKDPQDPTTTVADRLLQSSLPINNLLVGATYTSNELIIPGPGIVFTLYIVLNDNGSVLPITFGSVTNDCTISNNIYSVVVTPDPFGANAEIIRQNEKCVAADPNVGELKGHIYKGDTIAVNEIFDYSDYTFQWYYGSDTSNPVPDNLGGKNLTLSGLDAGSYTFVATNVSKGCVTIPFTRAINNVIVLPEVTVLNIVPQTTCAPPNGSVEVGVVGGNTGFTFEWFSNASPIGITTPEATNLATGNYQVAVSRNGCFSITSAFVGDEALEPDADATTTPVVDCATPLSGTLSATALSNGVVQNPADFTFNWYFHNIGDGSRGSLLPPANGTGPNRTGLAAGFYEVEVVNTATQCKSAPLVREITTTTVLPTVTFTELAPQTSCDPLSPNGRVLAIGASSTSNNQADFTFEWFLGQNTLPANAHNSVSNLNGGTGNVAEGLLAGGQTYTVRVTTPLNCSVTGEITVSQDINVPVVTLTPTPNGICDPVLAGTSFGGTMTAAVTFDGVAVTDFTNYSFSWYDGSVVTATPRAETSSSLTGLADAYYTLVVERTDLGCVSLPVTELVDDIKILPNLTPSTTPSTNCAPGTPNGAATVAINNAGASTYSFQWFAGDDVGDPVVPNANGGNAIALSAVTGGLNYTVRVTNNNTGCRSTSTTIIPDNQQLPILVLNATPNSICDPTLGFNGTAFQQTLTDVNALAGDTYTFAWSRGQDMTNPIAGATSSQNGLEDDFYSATITNNRLGCTSSFATTEVLNQQILPVITITPTPSTNCVGGTPNGAASATVDVSGVPTTVGFSFSWFQGSTITDPVVPVANGGLTANAINLQGANNFLVQVRNNASGCTSTQVQTVADNSAVPVLSLQDFDNSVCDPVKGFNGSLQATVTADVNAVPSDAYVFTWSNGNDMSSVIAGEVTSLLDELNGDLFYTTTVTNTRLNCTSNPFTLEVDNNLILPIIASTPTPSTNCAGGAANGEINVSVTNAGTDTFIFQWYTGNTDTPGNEVATVPNQGNTASVIQLQGGLNYTISAYNDNTGCETTFTQALADISEVPVLSLQDTDNSVCDPAKGFNGSLQGTVTADANVLPADVYVFAWSNGNDMNSIIAGEATALLDELDGDLFYTATVTNVRLNCTSNPITREVHNNLVLPDLAGVTNGSTNCLGGTPNGSIDVTVQNNPTNQPMIFSWYSDAAATLPLPAPNLGNITTATELQGGTNVFFTAKVINDVTGCESTLTMPVADISVIPSLTLTVDNNEKCVAPFDGSISIASLTDVNSPAADTYTIRWYNGSILTPAIGAEDELISNVAEADATTALTAYDLLDNAFYSVTITNDRLNCTSTSEIREVLDALTFPLITTAVTPSTNCVGGVANGTATVTAPALVGHDFNWYTGATAAGATINTGLDDIDIAGLQGSATANFTVEVIIEATGCSSVATVLVADDSELPIVDPLSSTNNINCTAPFSGTATLNGITYRGAVVTFPDAAFTFDFNGTSTNQLTALGLGNYAFTITNIADNCTSDPVSVPVLDNITLPVLQVNEVAQTSCDVADPNGALTATIAVVGTAGHTFEWFNGDGAGVTGTGFSTSNALTALASADYTVRVVNTTTRCESIQSRFLPENIVNPAISFAGIQDVQNCGTPDGQATPVLTGISALPTNDFTIFYVRTFSTPTDPNVAPTDPTVIKASPDNYSSTAVLGVGNPPDVIGLSPGFLTAIVVDNNTTCESSPTTIQIEDVTLLNQINLGTAVAAGFCGGFGGSIDATVSGGTGAGTYTFQWYQGSPINNNINFFNNPPDMGASVLITNDEDLGVTAPVGGVGSGTYTLIVTDAAGCGAFQIGNVPFASAPTINIVTTDPTRCNAPFDGEIEVTVTAPGVGVGPYSISFYRGNSSTDPAIQGEICDDGIDNDGDGLTDEDCDAVLVSPKNITLAGLEAGEYLIRVIDYTFANRTCPLDQGIILTQEGFAPIVSIDDINPNTACDDTNFADGSVEITVSKDADDLRDAAVTPIVFEVSQVNPAPVTPPAFPAVLSNGLSTVTTTLNYGFAPQAYTLRITETASGCFTDQVVNIPDQPVVPQIIDVTTNPETFCLPLSNGNATVNSVTPIAIADYQYTWYSDATLSVGSQLYQDNGAVGAVFDATKTGYAVGTNGLGYGNQTVYVRGERLPGTGAGVGCPTPAVSRVILDEHIAPVTVLTPLPTTSCDPAVGEGSISVTASTASVNAAVNSALYTYDIAPDPNAAGPDNNNNGAVPFLFTSLTQNAGVAYTVTTTNEVSGCLVNNNVTILSNPYTLAITDFTSNNQLICNPDGDIDVTEIVINRPVASGGAITFTTAGDLNDSFDFRWHRADAATPNVFNPAIRLQDPFFANIEDKLLTGSSIPTAGEYNTIGAGAYYVIAERINGGVAPVVGFGCETPPLRVDILDQHVNPIVNLIPFSNTACVGGFEGELDVEVTDASVVAGPFTFNYTWTAVTSSTTPGPLTNPYAILPGVDANFTGLEEGSYSIEVSNIQTGCEAVDNAIIVKNTTPIFVTDFTVTPKFYCEPSGNAEITEVTFEDRDGVENAAPLVDFTYAWSFGGGGIPPVGVRVDSTNHPTISAGFYSVIATRTANSPGLGCASAPIIIEIKDETENPIITLTPFSNTACIGGFEGQLEVDITDASVAKDAGDPDAGIPFNYNYTWAAGTPVPAGALPPNDLNQTGLTDLYQDLGDGQYSLSVINNITGCTATALTTIVKNATPIFVTTTAAVPQFYCDPSGSAAVTGITFEDRDGNILPAPIADFDFAWTQAGAGVGGTIATLDSTNYATIGSGMYSVIATRNLTSGPGRGCSSAPILIEIRDETENPIITLTPFSNTSCTTAFEGEIEIDIVDASVPKATGDPDFGVAFNYNYTWSGGTPTPAGLLPPNDVAQSGLNNLYQNLSEGQYVLAAVNQITSCQAVGITQIIRNTTPVFVQDVNMIPQMYCPPIGSGNLNVVAVTFNDRDGVTQNGPLGDFEYIWSRNTIANVVATTNPALPQPVGYVGTELDSTILADIGAGSYFVVARRTLGVPGAGCSSAPFRVEIIKNTENPSVTFTTLANTACDNNFDGRITVLSSNQEAPGAGANYDLNWVSIPALNSLANATDVGVSYITPLTDVIGPGQFRVRVTNRETQCFTEATVAMVSNPQPVEIVSVNKEDQDICFADGSITVLTMNNGAPVDYAYNWFRNSPTTVPLQDAGNTTIVSSVLDATNFTQMSAGTFYVVGIKNAGAASGSGCETPPYEVVINDLSVDPDFDFTSTPNSSCIGGTPNGEIIALAAERDGSTANYTFAWDFNSGALNPATIQTDLTPQSTLSLAPDGLYNLQVTNTITGCTFDKNLTLILDQQLSLPNIVEVIPVNPLNCFPTGSAAVTQITIGGVRTVNSQPELDADFDYIWYKNDFPANEIVGQTLATLPNQLPDTYFVLVRDLFTNCESAPVEVVIEDTDIVYPEVAIRQSLPQISCDASFGTAELVATVDNGQTSTNVNYIFEWFQSLDGTPPVFAGAPASSTISDLMAGDYSVTVLNQATNCASTALFIIPNAAPQFLPQLALSTFNRTRCDINDGSLSASGIPFAIDPNQPLNNYPFPYSYQAEIITPALGLMTNDPNFPAFTSNFVRQGLDIGNYTVSLTDLNTGCVTTESVDLEDGRVLPTVAILEDNPLINCDPARANGQLSATADGGLVGGYNFEWFAGTAASGATLSNSNLLIGQTAGNYTVLVTNLITACQQDEVGEITDGTIDPPAPDATLVQGRTSCIVPNGIVTVDVDGQTLGYIFNWYDGNTTSPTSDFVGIDYFDREIGDYVVTATDIITGCISLPSVIAVPDLRVLPQVELTSTPSYCLTATGSVNLELLNPDEVILTEVIWFDLTTGGQIGLGSATYELFSGFYRAEFVSFEGCEGEAEVEVGTEILSYNLVSANSDNSNDFWNIDCIQNFPNNNVKIFNRSGVKVFEANGYNNSDVIFRGIGENGLYTLGNDLPDGTYFYIIDKRDGSKPVTGYLELVH</sequence>
<dbReference type="Gene3D" id="2.130.10.130">
    <property type="entry name" value="Integrin alpha, N-terminal"/>
    <property type="match status" value="1"/>
</dbReference>
<reference evidence="3 4" key="1">
    <citation type="submission" date="2018-11" db="EMBL/GenBank/DDBJ databases">
        <title>Chryseotalea sanarue gen. nov., sp., nov., a member of the family Cytophagaceae, isolated from a brackish lake in Hamamatsu Japan.</title>
        <authorList>
            <person name="Maejima Y."/>
            <person name="Iino T."/>
            <person name="Muraguchi Y."/>
            <person name="Fukuda K."/>
            <person name="Ohkuma M."/>
            <person name="Moriuchi R."/>
            <person name="Dohra H."/>
            <person name="Kimbara K."/>
            <person name="Shintani M."/>
        </authorList>
    </citation>
    <scope>NUCLEOTIDE SEQUENCE [LARGE SCALE GENOMIC DNA]</scope>
    <source>
        <strain evidence="3 4">Ys</strain>
    </source>
</reference>
<dbReference type="RefSeq" id="WP_127123678.1">
    <property type="nucleotide sequence ID" value="NZ_BHXQ01000006.1"/>
</dbReference>
<keyword evidence="4" id="KW-1185">Reference proteome</keyword>
<feature type="chain" id="PRO_5019029683" evidence="2">
    <location>
        <begin position="36"/>
        <end position="4778"/>
    </location>
</feature>
<accession>A0A401UDS5</accession>
<name>A0A401UDS5_9BACT</name>
<evidence type="ECO:0000256" key="1">
    <source>
        <dbReference type="ARBA" id="ARBA00022729"/>
    </source>
</evidence>
<organism evidence="3 4">
    <name type="scientific">Chryseotalea sanaruensis</name>
    <dbReference type="NCBI Taxonomy" id="2482724"/>
    <lineage>
        <taxon>Bacteria</taxon>
        <taxon>Pseudomonadati</taxon>
        <taxon>Bacteroidota</taxon>
        <taxon>Cytophagia</taxon>
        <taxon>Cytophagales</taxon>
        <taxon>Chryseotaleaceae</taxon>
        <taxon>Chryseotalea</taxon>
    </lineage>
</organism>
<keyword evidence="1 2" id="KW-0732">Signal</keyword>
<comment type="caution">
    <text evidence="3">The sequence shown here is derived from an EMBL/GenBank/DDBJ whole genome shotgun (WGS) entry which is preliminary data.</text>
</comment>
<evidence type="ECO:0000256" key="2">
    <source>
        <dbReference type="SAM" id="SignalP"/>
    </source>
</evidence>
<proteinExistence type="predicted"/>
<evidence type="ECO:0000313" key="4">
    <source>
        <dbReference type="Proteomes" id="UP000288227"/>
    </source>
</evidence>
<dbReference type="InterPro" id="IPR028994">
    <property type="entry name" value="Integrin_alpha_N"/>
</dbReference>
<feature type="signal peptide" evidence="2">
    <location>
        <begin position="1"/>
        <end position="35"/>
    </location>
</feature>
<dbReference type="Pfam" id="PF13517">
    <property type="entry name" value="FG-GAP_3"/>
    <property type="match status" value="1"/>
</dbReference>
<dbReference type="Proteomes" id="UP000288227">
    <property type="component" value="Unassembled WGS sequence"/>
</dbReference>